<gene>
    <name evidence="2" type="ORF">HXX76_002409</name>
</gene>
<keyword evidence="3" id="KW-1185">Reference proteome</keyword>
<feature type="compositionally biased region" description="Basic and acidic residues" evidence="1">
    <location>
        <begin position="31"/>
        <end position="44"/>
    </location>
</feature>
<feature type="region of interest" description="Disordered" evidence="1">
    <location>
        <begin position="340"/>
        <end position="377"/>
    </location>
</feature>
<feature type="region of interest" description="Disordered" evidence="1">
    <location>
        <begin position="633"/>
        <end position="660"/>
    </location>
</feature>
<organism evidence="2 3">
    <name type="scientific">Chlamydomonas incerta</name>
    <dbReference type="NCBI Taxonomy" id="51695"/>
    <lineage>
        <taxon>Eukaryota</taxon>
        <taxon>Viridiplantae</taxon>
        <taxon>Chlorophyta</taxon>
        <taxon>core chlorophytes</taxon>
        <taxon>Chlorophyceae</taxon>
        <taxon>CS clade</taxon>
        <taxon>Chlamydomonadales</taxon>
        <taxon>Chlamydomonadaceae</taxon>
        <taxon>Chlamydomonas</taxon>
    </lineage>
</organism>
<feature type="compositionally biased region" description="Polar residues" evidence="1">
    <location>
        <begin position="358"/>
        <end position="377"/>
    </location>
</feature>
<feature type="compositionally biased region" description="Gly residues" evidence="1">
    <location>
        <begin position="342"/>
        <end position="351"/>
    </location>
</feature>
<feature type="region of interest" description="Disordered" evidence="1">
    <location>
        <begin position="31"/>
        <end position="79"/>
    </location>
</feature>
<name>A0A835TF89_CHLIN</name>
<comment type="caution">
    <text evidence="2">The sequence shown here is derived from an EMBL/GenBank/DDBJ whole genome shotgun (WGS) entry which is preliminary data.</text>
</comment>
<dbReference type="Proteomes" id="UP000650467">
    <property type="component" value="Unassembled WGS sequence"/>
</dbReference>
<dbReference type="OrthoDB" id="550014at2759"/>
<protein>
    <submittedName>
        <fullName evidence="2">Uncharacterized protein</fullName>
    </submittedName>
</protein>
<dbReference type="EMBL" id="JAEHOC010000004">
    <property type="protein sequence ID" value="KAG2442323.1"/>
    <property type="molecule type" value="Genomic_DNA"/>
</dbReference>
<sequence>MAAAHVSELVTELQTEYERSRAFLSALEQSLKKSRVDEDNREATADGSELDAADAEAPATNGTVTCDAPAPPKKSGSLKGKLARFFSRKESKSSSSSKMVVVDPTAENDANVSSVQGLRRASVVALGDHLDDSCVASGGHSQLAKRSQSFVTRSGNSLAAMPAPQLSSAAMLRATSFRATPVASASQFQLDNIVPPYPAAAASVTAASASQLSLPAVEFRRGSFSMARGGGAAGGLPAGLGHTSSGCRRRSVEVMLGQQAPSPSGGSFSGGGRRASVETAYVASGAAASVSVTSGTGAAGGCSSTSGASLFKKLQQLHVPVSECGLPELSPCSPRATLAGGTLFGPGGSGAAGSPTSQRAQSMQHSPSFQRRSVASSAQHTFVDGAAQSGFGALQHPTASIDGGADMLTLAQAGAGSLSGASARRSSLHMPPSAAPSLAALRSQSFRHGGGGSRASTGTGCGACAVTAAAITNEHADLAPEDEEDEEDGVLCGGESATPARRVASMGPIAGGAATSLMTSLLRRADVVMAAAAASPTGGSGGASPRIVSGHGMLAGAVDAVDVAAAGVGEAGAPLGPGAAGAAGSRTASGTAAFVPGGALYGSQSSRRLTTTQLMPPLASPVGHRAPGPGLLQSAHSFGHALWPTPPPAGPLAPQPPHGGVLLGAAAAAADGSQSPAASAAASSPSYLSQHRRMSFRAGSSTTVGGVGSPSAGHSGGAAFVI</sequence>
<accession>A0A835TF89</accession>
<feature type="compositionally biased region" description="Pro residues" evidence="1">
    <location>
        <begin position="644"/>
        <end position="657"/>
    </location>
</feature>
<feature type="region of interest" description="Disordered" evidence="1">
    <location>
        <begin position="698"/>
        <end position="722"/>
    </location>
</feature>
<evidence type="ECO:0000313" key="3">
    <source>
        <dbReference type="Proteomes" id="UP000650467"/>
    </source>
</evidence>
<reference evidence="2" key="1">
    <citation type="journal article" date="2020" name="bioRxiv">
        <title>Comparative genomics of Chlamydomonas.</title>
        <authorList>
            <person name="Craig R.J."/>
            <person name="Hasan A.R."/>
            <person name="Ness R.W."/>
            <person name="Keightley P.D."/>
        </authorList>
    </citation>
    <scope>NUCLEOTIDE SEQUENCE</scope>
    <source>
        <strain evidence="2">SAG 7.73</strain>
    </source>
</reference>
<proteinExistence type="predicted"/>
<evidence type="ECO:0000313" key="2">
    <source>
        <dbReference type="EMBL" id="KAG2442323.1"/>
    </source>
</evidence>
<evidence type="ECO:0000256" key="1">
    <source>
        <dbReference type="SAM" id="MobiDB-lite"/>
    </source>
</evidence>
<dbReference type="AlphaFoldDB" id="A0A835TF89"/>